<comment type="similarity">
    <text evidence="2 11">Belongs to the GrpE family.</text>
</comment>
<dbReference type="PaxDb" id="3218-PP1S162_167V6.1"/>
<dbReference type="InterPro" id="IPR009012">
    <property type="entry name" value="GrpE_head"/>
</dbReference>
<dbReference type="CDD" id="cd00446">
    <property type="entry name" value="GrpE"/>
    <property type="match status" value="1"/>
</dbReference>
<dbReference type="OrthoDB" id="201635at2759"/>
<evidence type="ECO:0000256" key="7">
    <source>
        <dbReference type="ARBA" id="ARBA00023128"/>
    </source>
</evidence>
<dbReference type="FunFam" id="3.90.20.20:FF:000005">
    <property type="entry name" value="GrpE protein homolog"/>
    <property type="match status" value="1"/>
</dbReference>
<dbReference type="PANTHER" id="PTHR21237:SF23">
    <property type="entry name" value="GRPE PROTEIN HOMOLOG, MITOCHONDRIAL"/>
    <property type="match status" value="1"/>
</dbReference>
<evidence type="ECO:0000256" key="10">
    <source>
        <dbReference type="RuleBase" id="RU000640"/>
    </source>
</evidence>
<evidence type="ECO:0000256" key="2">
    <source>
        <dbReference type="ARBA" id="ARBA00009054"/>
    </source>
</evidence>
<dbReference type="FunFam" id="2.30.22.10:FF:000002">
    <property type="entry name" value="GrpE protein homolog"/>
    <property type="match status" value="1"/>
</dbReference>
<dbReference type="GO" id="GO:0001405">
    <property type="term" value="C:PAM complex, Tim23 associated import motor"/>
    <property type="evidence" value="ECO:0000318"/>
    <property type="project" value="GO_Central"/>
</dbReference>
<dbReference type="GeneID" id="112274686"/>
<sequence>MSSSKHARLLFKAFQKPPQIRCFRAPSSSAPINEKSVFSTKLSGTEFLSPLSKRWTAFSLHRAVPQVSSISNLNSFTHFSSAASPDVSDKTGSPEYSAAEPSRTSTAEGTSESVQHAERSNDIKADDLARMVAERDALLQEKDKTIKELQDKVLRGYAEVENVMARARREAESTRKFALQGFAKGLLDVADNLGRATGAVPENLRKLDSTLEDSSGAAKVLITLLQGVEMTEKQLQQVFRQNGLEKFESEGKEFDPNYHSAMFELEDETKTPGTVAIVTKVGYLLHDRVIRPAEVGVIKAKE</sequence>
<dbReference type="PRINTS" id="PR00773">
    <property type="entry name" value="GRPEPROTEIN"/>
</dbReference>
<dbReference type="EnsemblPlants" id="Pp3c22_1060V3.2">
    <property type="protein sequence ID" value="Pp3c22_1060V3.2"/>
    <property type="gene ID" value="Pp3c22_1060"/>
</dbReference>
<reference evidence="14" key="3">
    <citation type="submission" date="2020-12" db="UniProtKB">
        <authorList>
            <consortium name="EnsemblPlants"/>
        </authorList>
    </citation>
    <scope>IDENTIFICATION</scope>
</reference>
<dbReference type="HOGENOM" id="CLU_057217_1_0_1"/>
<evidence type="ECO:0000256" key="8">
    <source>
        <dbReference type="ARBA" id="ARBA00023186"/>
    </source>
</evidence>
<dbReference type="GO" id="GO:0000774">
    <property type="term" value="F:adenyl-nucleotide exchange factor activity"/>
    <property type="evidence" value="ECO:0000318"/>
    <property type="project" value="GO_Central"/>
</dbReference>
<comment type="function">
    <text evidence="10">Essential component of the PAM complex, a complex required for the translocation of transit peptide-containing proteins from the inner membrane into the mitochondrial matrix in an ATP-dependent manner.</text>
</comment>
<evidence type="ECO:0000256" key="5">
    <source>
        <dbReference type="ARBA" id="ARBA00022840"/>
    </source>
</evidence>
<dbReference type="PANTHER" id="PTHR21237">
    <property type="entry name" value="GRPE PROTEIN"/>
    <property type="match status" value="1"/>
</dbReference>
<dbReference type="InterPro" id="IPR000740">
    <property type="entry name" value="GrpE"/>
</dbReference>
<reference evidence="13 15" key="2">
    <citation type="journal article" date="2018" name="Plant J.">
        <title>The Physcomitrella patens chromosome-scale assembly reveals moss genome structure and evolution.</title>
        <authorList>
            <person name="Lang D."/>
            <person name="Ullrich K.K."/>
            <person name="Murat F."/>
            <person name="Fuchs J."/>
            <person name="Jenkins J."/>
            <person name="Haas F.B."/>
            <person name="Piednoel M."/>
            <person name="Gundlach H."/>
            <person name="Van Bel M."/>
            <person name="Meyberg R."/>
            <person name="Vives C."/>
            <person name="Morata J."/>
            <person name="Symeonidi A."/>
            <person name="Hiss M."/>
            <person name="Muchero W."/>
            <person name="Kamisugi Y."/>
            <person name="Saleh O."/>
            <person name="Blanc G."/>
            <person name="Decker E.L."/>
            <person name="van Gessel N."/>
            <person name="Grimwood J."/>
            <person name="Hayes R.D."/>
            <person name="Graham S.W."/>
            <person name="Gunter L.E."/>
            <person name="McDaniel S.F."/>
            <person name="Hoernstein S.N.W."/>
            <person name="Larsson A."/>
            <person name="Li F.W."/>
            <person name="Perroud P.F."/>
            <person name="Phillips J."/>
            <person name="Ranjan P."/>
            <person name="Rokshar D.S."/>
            <person name="Rothfels C.J."/>
            <person name="Schneider L."/>
            <person name="Shu S."/>
            <person name="Stevenson D.W."/>
            <person name="Thummler F."/>
            <person name="Tillich M."/>
            <person name="Villarreal Aguilar J.C."/>
            <person name="Widiez T."/>
            <person name="Wong G.K."/>
            <person name="Wymore A."/>
            <person name="Zhang Y."/>
            <person name="Zimmer A.D."/>
            <person name="Quatrano R.S."/>
            <person name="Mayer K.F.X."/>
            <person name="Goodstein D."/>
            <person name="Casacuberta J.M."/>
            <person name="Vandepoele K."/>
            <person name="Reski R."/>
            <person name="Cuming A.C."/>
            <person name="Tuskan G.A."/>
            <person name="Maumus F."/>
            <person name="Salse J."/>
            <person name="Schmutz J."/>
            <person name="Rensing S.A."/>
        </authorList>
    </citation>
    <scope>NUCLEOTIDE SEQUENCE [LARGE SCALE GENOMIC DNA]</scope>
    <source>
        <strain evidence="14 15">cv. Gransden 2004</strain>
    </source>
</reference>
<keyword evidence="15" id="KW-1185">Reference proteome</keyword>
<evidence type="ECO:0000256" key="11">
    <source>
        <dbReference type="RuleBase" id="RU004478"/>
    </source>
</evidence>
<reference evidence="13 15" key="1">
    <citation type="journal article" date="2008" name="Science">
        <title>The Physcomitrella genome reveals evolutionary insights into the conquest of land by plants.</title>
        <authorList>
            <person name="Rensing S."/>
            <person name="Lang D."/>
            <person name="Zimmer A."/>
            <person name="Terry A."/>
            <person name="Salamov A."/>
            <person name="Shapiro H."/>
            <person name="Nishiyama T."/>
            <person name="Perroud P.-F."/>
            <person name="Lindquist E."/>
            <person name="Kamisugi Y."/>
            <person name="Tanahashi T."/>
            <person name="Sakakibara K."/>
            <person name="Fujita T."/>
            <person name="Oishi K."/>
            <person name="Shin-I T."/>
            <person name="Kuroki Y."/>
            <person name="Toyoda A."/>
            <person name="Suzuki Y."/>
            <person name="Hashimoto A."/>
            <person name="Yamaguchi K."/>
            <person name="Sugano A."/>
            <person name="Kohara Y."/>
            <person name="Fujiyama A."/>
            <person name="Anterola A."/>
            <person name="Aoki S."/>
            <person name="Ashton N."/>
            <person name="Barbazuk W.B."/>
            <person name="Barker E."/>
            <person name="Bennetzen J."/>
            <person name="Bezanilla M."/>
            <person name="Blankenship R."/>
            <person name="Cho S.H."/>
            <person name="Dutcher S."/>
            <person name="Estelle M."/>
            <person name="Fawcett J.A."/>
            <person name="Gundlach H."/>
            <person name="Hanada K."/>
            <person name="Heyl A."/>
            <person name="Hicks K.A."/>
            <person name="Hugh J."/>
            <person name="Lohr M."/>
            <person name="Mayer K."/>
            <person name="Melkozernov A."/>
            <person name="Murata T."/>
            <person name="Nelson D."/>
            <person name="Pils B."/>
            <person name="Prigge M."/>
            <person name="Reiss B."/>
            <person name="Renner T."/>
            <person name="Rombauts S."/>
            <person name="Rushton P."/>
            <person name="Sanderfoot A."/>
            <person name="Schween G."/>
            <person name="Shiu S.-H."/>
            <person name="Stueber K."/>
            <person name="Theodoulou F.L."/>
            <person name="Tu H."/>
            <person name="Van de Peer Y."/>
            <person name="Verrier P.J."/>
            <person name="Waters E."/>
            <person name="Wood A."/>
            <person name="Yang L."/>
            <person name="Cove D."/>
            <person name="Cuming A."/>
            <person name="Hasebe M."/>
            <person name="Lucas S."/>
            <person name="Mishler D.B."/>
            <person name="Reski R."/>
            <person name="Grigoriev I."/>
            <person name="Quatrano R.S."/>
            <person name="Boore J.L."/>
        </authorList>
    </citation>
    <scope>NUCLEOTIDE SEQUENCE [LARGE SCALE GENOMIC DNA]</scope>
    <source>
        <strain evidence="14 15">cv. Gransden 2004</strain>
    </source>
</reference>
<keyword evidence="7 10" id="KW-0496">Mitochondrion</keyword>
<protein>
    <recommendedName>
        <fullName evidence="10">GrpE protein homolog</fullName>
    </recommendedName>
</protein>
<dbReference type="Pfam" id="PF01025">
    <property type="entry name" value="GrpE"/>
    <property type="match status" value="1"/>
</dbReference>
<evidence type="ECO:0000256" key="4">
    <source>
        <dbReference type="ARBA" id="ARBA00022741"/>
    </source>
</evidence>
<organism evidence="13">
    <name type="scientific">Physcomitrium patens</name>
    <name type="common">Spreading-leaved earth moss</name>
    <name type="synonym">Physcomitrella patens</name>
    <dbReference type="NCBI Taxonomy" id="3218"/>
    <lineage>
        <taxon>Eukaryota</taxon>
        <taxon>Viridiplantae</taxon>
        <taxon>Streptophyta</taxon>
        <taxon>Embryophyta</taxon>
        <taxon>Bryophyta</taxon>
        <taxon>Bryophytina</taxon>
        <taxon>Bryopsida</taxon>
        <taxon>Funariidae</taxon>
        <taxon>Funariales</taxon>
        <taxon>Funariaceae</taxon>
        <taxon>Physcomitrium</taxon>
    </lineage>
</organism>
<evidence type="ECO:0000256" key="9">
    <source>
        <dbReference type="ARBA" id="ARBA00063669"/>
    </source>
</evidence>
<evidence type="ECO:0000256" key="3">
    <source>
        <dbReference type="ARBA" id="ARBA00022723"/>
    </source>
</evidence>
<dbReference type="FunCoup" id="A9T4B5">
    <property type="interactions" value="3484"/>
</dbReference>
<dbReference type="Gene3D" id="3.90.20.20">
    <property type="match status" value="1"/>
</dbReference>
<comment type="subcellular location">
    <subcellularLocation>
        <location evidence="1 10">Mitochondrion matrix</location>
    </subcellularLocation>
</comment>
<dbReference type="RefSeq" id="XP_024360126.1">
    <property type="nucleotide sequence ID" value="XM_024504358.2"/>
</dbReference>
<keyword evidence="3" id="KW-0479">Metal-binding</keyword>
<evidence type="ECO:0000256" key="6">
    <source>
        <dbReference type="ARBA" id="ARBA00022946"/>
    </source>
</evidence>
<dbReference type="AlphaFoldDB" id="A9T4B5"/>
<dbReference type="EMBL" id="ABEU02000022">
    <property type="protein sequence ID" value="PNR30233.1"/>
    <property type="molecule type" value="Genomic_DNA"/>
</dbReference>
<dbReference type="GO" id="GO:0042803">
    <property type="term" value="F:protein homodimerization activity"/>
    <property type="evidence" value="ECO:0007669"/>
    <property type="project" value="InterPro"/>
</dbReference>
<evidence type="ECO:0000313" key="13">
    <source>
        <dbReference type="EMBL" id="PNR30233.1"/>
    </source>
</evidence>
<dbReference type="Gene3D" id="2.30.22.10">
    <property type="entry name" value="Head domain of nucleotide exchange factor GrpE"/>
    <property type="match status" value="1"/>
</dbReference>
<dbReference type="STRING" id="3218.A9T4B5"/>
<dbReference type="HAMAP" id="MF_01151">
    <property type="entry name" value="GrpE"/>
    <property type="match status" value="1"/>
</dbReference>
<keyword evidence="5" id="KW-0067">ATP-binding</keyword>
<dbReference type="SUPFAM" id="SSF51064">
    <property type="entry name" value="Head domain of nucleotide exchange factor GrpE"/>
    <property type="match status" value="1"/>
</dbReference>
<evidence type="ECO:0000313" key="15">
    <source>
        <dbReference type="Proteomes" id="UP000006727"/>
    </source>
</evidence>
<evidence type="ECO:0000256" key="12">
    <source>
        <dbReference type="SAM" id="MobiDB-lite"/>
    </source>
</evidence>
<feature type="compositionally biased region" description="Polar residues" evidence="12">
    <location>
        <begin position="102"/>
        <end position="114"/>
    </location>
</feature>
<dbReference type="SUPFAM" id="SSF58014">
    <property type="entry name" value="Coiled-coil domain of nucleotide exchange factor GrpE"/>
    <property type="match status" value="1"/>
</dbReference>
<dbReference type="GO" id="GO:0051082">
    <property type="term" value="F:unfolded protein binding"/>
    <property type="evidence" value="ECO:0000318"/>
    <property type="project" value="GO_Central"/>
</dbReference>
<keyword evidence="6" id="KW-0809">Transit peptide</keyword>
<dbReference type="GO" id="GO:0051087">
    <property type="term" value="F:protein-folding chaperone binding"/>
    <property type="evidence" value="ECO:0007669"/>
    <property type="project" value="InterPro"/>
</dbReference>
<dbReference type="KEGG" id="ppp:112274686"/>
<name>A9T4B5_PHYPA</name>
<dbReference type="GO" id="GO:0006457">
    <property type="term" value="P:protein folding"/>
    <property type="evidence" value="ECO:0007669"/>
    <property type="project" value="InterPro"/>
</dbReference>
<dbReference type="GO" id="GO:0030150">
    <property type="term" value="P:protein import into mitochondrial matrix"/>
    <property type="evidence" value="ECO:0000318"/>
    <property type="project" value="GO_Central"/>
</dbReference>
<dbReference type="PROSITE" id="PS01071">
    <property type="entry name" value="GRPE"/>
    <property type="match status" value="1"/>
</dbReference>
<proteinExistence type="inferred from homology"/>
<dbReference type="GO" id="GO:0046872">
    <property type="term" value="F:metal ion binding"/>
    <property type="evidence" value="ECO:0007669"/>
    <property type="project" value="UniProtKB-KW"/>
</dbReference>
<dbReference type="eggNOG" id="KOG3003">
    <property type="taxonomic scope" value="Eukaryota"/>
</dbReference>
<dbReference type="Gramene" id="Pp3c22_1060V3.1">
    <property type="protein sequence ID" value="Pp3c22_1060V3.1"/>
    <property type="gene ID" value="Pp3c22_1060"/>
</dbReference>
<gene>
    <name evidence="14" type="primary">LOC112274686</name>
    <name evidence="13" type="ORF">PHYPA_026549</name>
</gene>
<dbReference type="EnsemblPlants" id="Pp3c22_1060V3.1">
    <property type="protein sequence ID" value="Pp3c22_1060V3.1"/>
    <property type="gene ID" value="Pp3c22_1060"/>
</dbReference>
<dbReference type="GO" id="GO:0005524">
    <property type="term" value="F:ATP binding"/>
    <property type="evidence" value="ECO:0007669"/>
    <property type="project" value="UniProtKB-KW"/>
</dbReference>
<dbReference type="Gramene" id="Pp3c22_1060V3.2">
    <property type="protein sequence ID" value="Pp3c22_1060V3.2"/>
    <property type="gene ID" value="Pp3c22_1060"/>
</dbReference>
<keyword evidence="8 10" id="KW-0143">Chaperone</keyword>
<comment type="subunit">
    <text evidence="9">Probable component of the PAM complex, at least composed of SSC1 (mtHsp70), MGE1, TIM44, PAM16/TIM16, PAM17 and PAM18/TIM14. Interacts with SSQ1.</text>
</comment>
<accession>A9T4B5</accession>
<keyword evidence="4" id="KW-0547">Nucleotide-binding</keyword>
<evidence type="ECO:0000313" key="14">
    <source>
        <dbReference type="EnsemblPlants" id="Pp3c22_1060V3.1"/>
    </source>
</evidence>
<dbReference type="InterPro" id="IPR013805">
    <property type="entry name" value="GrpE_CC"/>
</dbReference>
<feature type="region of interest" description="Disordered" evidence="12">
    <location>
        <begin position="82"/>
        <end position="122"/>
    </location>
</feature>
<dbReference type="Proteomes" id="UP000006727">
    <property type="component" value="Chromosome 22"/>
</dbReference>
<evidence type="ECO:0000256" key="1">
    <source>
        <dbReference type="ARBA" id="ARBA00004305"/>
    </source>
</evidence>